<gene>
    <name evidence="5" type="ORF">GNT65_03845</name>
</gene>
<evidence type="ECO:0000256" key="2">
    <source>
        <dbReference type="ARBA" id="ARBA00012528"/>
    </source>
</evidence>
<keyword evidence="3" id="KW-0472">Membrane</keyword>
<evidence type="ECO:0000259" key="4">
    <source>
        <dbReference type="PROSITE" id="PS50887"/>
    </source>
</evidence>
<protein>
    <recommendedName>
        <fullName evidence="2">diguanylate cyclase</fullName>
        <ecNumber evidence="2">2.7.7.65</ecNumber>
    </recommendedName>
</protein>
<dbReference type="InterPro" id="IPR000160">
    <property type="entry name" value="GGDEF_dom"/>
</dbReference>
<organism evidence="5 6">
    <name type="scientific">Shewanella insulae</name>
    <dbReference type="NCBI Taxonomy" id="2681496"/>
    <lineage>
        <taxon>Bacteria</taxon>
        <taxon>Pseudomonadati</taxon>
        <taxon>Pseudomonadota</taxon>
        <taxon>Gammaproteobacteria</taxon>
        <taxon>Alteromonadales</taxon>
        <taxon>Shewanellaceae</taxon>
        <taxon>Shewanella</taxon>
    </lineage>
</organism>
<dbReference type="Proteomes" id="UP000474778">
    <property type="component" value="Unassembled WGS sequence"/>
</dbReference>
<comment type="caution">
    <text evidence="5">The sequence shown here is derived from an EMBL/GenBank/DDBJ whole genome shotgun (WGS) entry which is preliminary data.</text>
</comment>
<feature type="transmembrane region" description="Helical" evidence="3">
    <location>
        <begin position="155"/>
        <end position="178"/>
    </location>
</feature>
<evidence type="ECO:0000313" key="6">
    <source>
        <dbReference type="Proteomes" id="UP000474778"/>
    </source>
</evidence>
<accession>A0A6L7HUF5</accession>
<dbReference type="PANTHER" id="PTHR45138:SF24">
    <property type="entry name" value="DIGUANYLATE CYCLASE DGCC-RELATED"/>
    <property type="match status" value="1"/>
</dbReference>
<reference evidence="5 6" key="1">
    <citation type="submission" date="2019-12" db="EMBL/GenBank/DDBJ databases">
        <title>Shewanella insulae sp. nov., isolated from a tidal flat.</title>
        <authorList>
            <person name="Yoon J.-H."/>
        </authorList>
    </citation>
    <scope>NUCLEOTIDE SEQUENCE [LARGE SCALE GENOMIC DNA]</scope>
    <source>
        <strain evidence="5 6">JBTF-M18</strain>
    </source>
</reference>
<dbReference type="GO" id="GO:1902201">
    <property type="term" value="P:negative regulation of bacterial-type flagellum-dependent cell motility"/>
    <property type="evidence" value="ECO:0007669"/>
    <property type="project" value="TreeGrafter"/>
</dbReference>
<dbReference type="Pfam" id="PF00990">
    <property type="entry name" value="GGDEF"/>
    <property type="match status" value="1"/>
</dbReference>
<name>A0A6L7HUF5_9GAMM</name>
<evidence type="ECO:0000313" key="5">
    <source>
        <dbReference type="EMBL" id="MXR67803.1"/>
    </source>
</evidence>
<dbReference type="GO" id="GO:0052621">
    <property type="term" value="F:diguanylate cyclase activity"/>
    <property type="evidence" value="ECO:0007669"/>
    <property type="project" value="UniProtKB-EC"/>
</dbReference>
<dbReference type="GO" id="GO:0005886">
    <property type="term" value="C:plasma membrane"/>
    <property type="evidence" value="ECO:0007669"/>
    <property type="project" value="TreeGrafter"/>
</dbReference>
<keyword evidence="3" id="KW-0812">Transmembrane</keyword>
<keyword evidence="3" id="KW-1133">Transmembrane helix</keyword>
<dbReference type="CDD" id="cd01949">
    <property type="entry name" value="GGDEF"/>
    <property type="match status" value="1"/>
</dbReference>
<dbReference type="RefSeq" id="WP_160793791.1">
    <property type="nucleotide sequence ID" value="NZ_WRPA01000002.1"/>
</dbReference>
<feature type="transmembrane region" description="Helical" evidence="3">
    <location>
        <begin position="6"/>
        <end position="28"/>
    </location>
</feature>
<dbReference type="EC" id="2.7.7.65" evidence="2"/>
<feature type="transmembrane region" description="Helical" evidence="3">
    <location>
        <begin position="40"/>
        <end position="59"/>
    </location>
</feature>
<dbReference type="FunFam" id="3.30.70.270:FF:000001">
    <property type="entry name" value="Diguanylate cyclase domain protein"/>
    <property type="match status" value="1"/>
</dbReference>
<dbReference type="AlphaFoldDB" id="A0A6L7HUF5"/>
<evidence type="ECO:0000256" key="3">
    <source>
        <dbReference type="SAM" id="Phobius"/>
    </source>
</evidence>
<dbReference type="InterPro" id="IPR029787">
    <property type="entry name" value="Nucleotide_cyclase"/>
</dbReference>
<dbReference type="PROSITE" id="PS50887">
    <property type="entry name" value="GGDEF"/>
    <property type="match status" value="1"/>
</dbReference>
<sequence>MNIDPIAELLVLFICLLAGTSTLAWGLMAYPLGIAPRASGYFSLANLLILIGVLLTTLRDQTSNYLYWFGADMLLLLGFVLLRSGTQRLFRLNSSIRLDGILLLITGLLMLSQPPSIEASDTLGMLFSLMAATTFLLMAKDNLIALEHTVKRHIAVTLLSPIALMGLAFALRALLLALTPSLTNELASIQSADAIPMLWLFVVMTLWINVIMMGNALTRLVQKMRQLADRDYLTGLWNRRAMQQRLEQLHQRWLRDGQAYSLILFDLDYFKQINDKFGHSAGDAVLVRTAKQVGKVTRAMDFFCRLGGEEFLLILPGTDGDEAQIIAQKLQQALRQSSLNWQGSLIPINASFGIVTTTTGDTPDSLLALADKAMYRAKETGRDRYCTAERQPLDRPVTTSR</sequence>
<comment type="cofactor">
    <cofactor evidence="1">
        <name>Mg(2+)</name>
        <dbReference type="ChEBI" id="CHEBI:18420"/>
    </cofactor>
</comment>
<dbReference type="SMART" id="SM00267">
    <property type="entry name" value="GGDEF"/>
    <property type="match status" value="1"/>
</dbReference>
<dbReference type="EMBL" id="WRPA01000002">
    <property type="protein sequence ID" value="MXR67803.1"/>
    <property type="molecule type" value="Genomic_DNA"/>
</dbReference>
<dbReference type="InterPro" id="IPR050469">
    <property type="entry name" value="Diguanylate_Cyclase"/>
</dbReference>
<dbReference type="NCBIfam" id="TIGR00254">
    <property type="entry name" value="GGDEF"/>
    <property type="match status" value="1"/>
</dbReference>
<proteinExistence type="predicted"/>
<feature type="domain" description="GGDEF" evidence="4">
    <location>
        <begin position="258"/>
        <end position="390"/>
    </location>
</feature>
<feature type="transmembrane region" description="Helical" evidence="3">
    <location>
        <begin position="198"/>
        <end position="217"/>
    </location>
</feature>
<dbReference type="GO" id="GO:0043709">
    <property type="term" value="P:cell adhesion involved in single-species biofilm formation"/>
    <property type="evidence" value="ECO:0007669"/>
    <property type="project" value="TreeGrafter"/>
</dbReference>
<dbReference type="Gene3D" id="3.30.70.270">
    <property type="match status" value="1"/>
</dbReference>
<dbReference type="InterPro" id="IPR043128">
    <property type="entry name" value="Rev_trsase/Diguanyl_cyclase"/>
</dbReference>
<dbReference type="PANTHER" id="PTHR45138">
    <property type="entry name" value="REGULATORY COMPONENTS OF SENSORY TRANSDUCTION SYSTEM"/>
    <property type="match status" value="1"/>
</dbReference>
<feature type="transmembrane region" description="Helical" evidence="3">
    <location>
        <begin position="123"/>
        <end position="143"/>
    </location>
</feature>
<keyword evidence="6" id="KW-1185">Reference proteome</keyword>
<evidence type="ECO:0000256" key="1">
    <source>
        <dbReference type="ARBA" id="ARBA00001946"/>
    </source>
</evidence>
<dbReference type="SUPFAM" id="SSF55073">
    <property type="entry name" value="Nucleotide cyclase"/>
    <property type="match status" value="1"/>
</dbReference>
<feature type="transmembrane region" description="Helical" evidence="3">
    <location>
        <begin position="65"/>
        <end position="82"/>
    </location>
</feature>